<evidence type="ECO:0000256" key="3">
    <source>
        <dbReference type="ARBA" id="ARBA00022692"/>
    </source>
</evidence>
<feature type="transmembrane region" description="Helical" evidence="6">
    <location>
        <begin position="94"/>
        <end position="113"/>
    </location>
</feature>
<evidence type="ECO:0000256" key="4">
    <source>
        <dbReference type="ARBA" id="ARBA00022989"/>
    </source>
</evidence>
<sequence>MDSKTSGWINGLTGVLIFGGSLPATRVAIADFDPVYLTAARAAIAGILALAMLRVLRQPLPRRSDIGPLMIVAIGVVVGFPLLSALALERMSTAHSIVFTGLLPLATASFAVLRGGERPSALFWLFATLGSLIVGIFALSGGAGLPGAGDLLMFGAILICGLGYAEGAVLSRRLGGWQVICWALVLSLPVMIALLAALPSPSWAAVSAPAWAGLAYVALFSMLIGFFFWYRGLALGGIASVGQLQLFQPLIGLAAAAAVLREPIGASIIAVTVAIAICVASARHFANRRPVHALPVSAD</sequence>
<feature type="transmembrane region" description="Helical" evidence="6">
    <location>
        <begin position="7"/>
        <end position="29"/>
    </location>
</feature>
<dbReference type="AlphaFoldDB" id="A0A239BYC5"/>
<feature type="transmembrane region" description="Helical" evidence="6">
    <location>
        <begin position="210"/>
        <end position="230"/>
    </location>
</feature>
<dbReference type="Proteomes" id="UP000198281">
    <property type="component" value="Unassembled WGS sequence"/>
</dbReference>
<evidence type="ECO:0000256" key="6">
    <source>
        <dbReference type="SAM" id="Phobius"/>
    </source>
</evidence>
<evidence type="ECO:0000259" key="7">
    <source>
        <dbReference type="Pfam" id="PF00892"/>
    </source>
</evidence>
<name>A0A239BYC5_9SPHN</name>
<keyword evidence="5 6" id="KW-0472">Membrane</keyword>
<feature type="transmembrane region" description="Helical" evidence="6">
    <location>
        <begin position="35"/>
        <end position="56"/>
    </location>
</feature>
<feature type="domain" description="EamA" evidence="7">
    <location>
        <begin position="148"/>
        <end position="278"/>
    </location>
</feature>
<dbReference type="PANTHER" id="PTHR32322">
    <property type="entry name" value="INNER MEMBRANE TRANSPORTER"/>
    <property type="match status" value="1"/>
</dbReference>
<dbReference type="PANTHER" id="PTHR32322:SF2">
    <property type="entry name" value="EAMA DOMAIN-CONTAINING PROTEIN"/>
    <property type="match status" value="1"/>
</dbReference>
<feature type="transmembrane region" description="Helical" evidence="6">
    <location>
        <begin position="264"/>
        <end position="282"/>
    </location>
</feature>
<accession>A0A239BYC5</accession>
<evidence type="ECO:0000313" key="8">
    <source>
        <dbReference type="EMBL" id="SNS12890.1"/>
    </source>
</evidence>
<evidence type="ECO:0000256" key="5">
    <source>
        <dbReference type="ARBA" id="ARBA00023136"/>
    </source>
</evidence>
<dbReference type="InterPro" id="IPR000620">
    <property type="entry name" value="EamA_dom"/>
</dbReference>
<dbReference type="EMBL" id="FZOS01000001">
    <property type="protein sequence ID" value="SNS12890.1"/>
    <property type="molecule type" value="Genomic_DNA"/>
</dbReference>
<feature type="transmembrane region" description="Helical" evidence="6">
    <location>
        <begin position="177"/>
        <end position="198"/>
    </location>
</feature>
<dbReference type="InterPro" id="IPR037185">
    <property type="entry name" value="EmrE-like"/>
</dbReference>
<keyword evidence="9" id="KW-1185">Reference proteome</keyword>
<evidence type="ECO:0000256" key="1">
    <source>
        <dbReference type="ARBA" id="ARBA00004141"/>
    </source>
</evidence>
<evidence type="ECO:0000256" key="2">
    <source>
        <dbReference type="ARBA" id="ARBA00007362"/>
    </source>
</evidence>
<feature type="transmembrane region" description="Helical" evidence="6">
    <location>
        <begin position="151"/>
        <end position="170"/>
    </location>
</feature>
<dbReference type="InterPro" id="IPR050638">
    <property type="entry name" value="AA-Vitamin_Transporters"/>
</dbReference>
<keyword evidence="4 6" id="KW-1133">Transmembrane helix</keyword>
<gene>
    <name evidence="8" type="ORF">SAMN06295912_101473</name>
</gene>
<dbReference type="GO" id="GO:0016020">
    <property type="term" value="C:membrane"/>
    <property type="evidence" value="ECO:0007669"/>
    <property type="project" value="UniProtKB-SubCell"/>
</dbReference>
<dbReference type="Pfam" id="PF00892">
    <property type="entry name" value="EamA"/>
    <property type="match status" value="2"/>
</dbReference>
<organism evidence="8 9">
    <name type="scientific">Edaphosphingomonas laterariae</name>
    <dbReference type="NCBI Taxonomy" id="861865"/>
    <lineage>
        <taxon>Bacteria</taxon>
        <taxon>Pseudomonadati</taxon>
        <taxon>Pseudomonadota</taxon>
        <taxon>Alphaproteobacteria</taxon>
        <taxon>Sphingomonadales</taxon>
        <taxon>Rhizorhabdaceae</taxon>
        <taxon>Edaphosphingomonas</taxon>
    </lineage>
</organism>
<feature type="transmembrane region" description="Helical" evidence="6">
    <location>
        <begin position="237"/>
        <end position="258"/>
    </location>
</feature>
<reference evidence="9" key="1">
    <citation type="submission" date="2017-06" db="EMBL/GenBank/DDBJ databases">
        <authorList>
            <person name="Varghese N."/>
            <person name="Submissions S."/>
        </authorList>
    </citation>
    <scope>NUCLEOTIDE SEQUENCE [LARGE SCALE GENOMIC DNA]</scope>
    <source>
        <strain evidence="9">LNB2</strain>
    </source>
</reference>
<feature type="transmembrane region" description="Helical" evidence="6">
    <location>
        <begin position="122"/>
        <end position="145"/>
    </location>
</feature>
<protein>
    <submittedName>
        <fullName evidence="8">EamA-like transporter family protein</fullName>
    </submittedName>
</protein>
<comment type="subcellular location">
    <subcellularLocation>
        <location evidence="1">Membrane</location>
        <topology evidence="1">Multi-pass membrane protein</topology>
    </subcellularLocation>
</comment>
<dbReference type="SUPFAM" id="SSF103481">
    <property type="entry name" value="Multidrug resistance efflux transporter EmrE"/>
    <property type="match status" value="2"/>
</dbReference>
<proteinExistence type="inferred from homology"/>
<feature type="domain" description="EamA" evidence="7">
    <location>
        <begin position="7"/>
        <end position="136"/>
    </location>
</feature>
<dbReference type="RefSeq" id="WP_089218024.1">
    <property type="nucleotide sequence ID" value="NZ_FZOS01000001.1"/>
</dbReference>
<evidence type="ECO:0000313" key="9">
    <source>
        <dbReference type="Proteomes" id="UP000198281"/>
    </source>
</evidence>
<feature type="transmembrane region" description="Helical" evidence="6">
    <location>
        <begin position="68"/>
        <end position="88"/>
    </location>
</feature>
<comment type="similarity">
    <text evidence="2">Belongs to the EamA transporter family.</text>
</comment>
<dbReference type="OrthoDB" id="9784288at2"/>
<keyword evidence="3 6" id="KW-0812">Transmembrane</keyword>